<dbReference type="RefSeq" id="WP_046146864.1">
    <property type="nucleotide sequence ID" value="NZ_KQ033913.1"/>
</dbReference>
<name>A0A0F5J7Q1_9BACT</name>
<dbReference type="AlphaFoldDB" id="A0A0F5J7Q1"/>
<dbReference type="HOGENOM" id="CLU_1234051_0_0_10"/>
<reference evidence="2 3" key="1">
    <citation type="submission" date="2013-04" db="EMBL/GenBank/DDBJ databases">
        <title>The Genome Sequence of Parabacteroides goldsteinii DSM 19448.</title>
        <authorList>
            <consortium name="The Broad Institute Genomics Platform"/>
            <person name="Earl A."/>
            <person name="Ward D."/>
            <person name="Feldgarden M."/>
            <person name="Gevers D."/>
            <person name="Martens E."/>
            <person name="Sakamoto M."/>
            <person name="Benno Y."/>
            <person name="Song Y."/>
            <person name="Liu C."/>
            <person name="Lee J."/>
            <person name="Bolanos M."/>
            <person name="Vaisanen M.L."/>
            <person name="Finegold S.M."/>
            <person name="Walker B."/>
            <person name="Young S."/>
            <person name="Zeng Q."/>
            <person name="Gargeya S."/>
            <person name="Fitzgerald M."/>
            <person name="Haas B."/>
            <person name="Abouelleil A."/>
            <person name="Allen A.W."/>
            <person name="Alvarado L."/>
            <person name="Arachchi H.M."/>
            <person name="Berlin A.M."/>
            <person name="Chapman S.B."/>
            <person name="Gainer-Dewar J."/>
            <person name="Goldberg J."/>
            <person name="Griggs A."/>
            <person name="Gujja S."/>
            <person name="Hansen M."/>
            <person name="Howarth C."/>
            <person name="Imamovic A."/>
            <person name="Ireland A."/>
            <person name="Larimer J."/>
            <person name="McCowan C."/>
            <person name="Murphy C."/>
            <person name="Pearson M."/>
            <person name="Poon T.W."/>
            <person name="Priest M."/>
            <person name="Roberts A."/>
            <person name="Saif S."/>
            <person name="Shea T."/>
            <person name="Sisk P."/>
            <person name="Sykes S."/>
            <person name="Wortman J."/>
            <person name="Nusbaum C."/>
            <person name="Birren B."/>
        </authorList>
    </citation>
    <scope>NUCLEOTIDE SEQUENCE [LARGE SCALE GENOMIC DNA]</scope>
    <source>
        <strain evidence="2 3">DSM 19448</strain>
    </source>
</reference>
<feature type="signal peptide" evidence="1">
    <location>
        <begin position="1"/>
        <end position="20"/>
    </location>
</feature>
<dbReference type="STRING" id="927665.HMPREF1535_03367"/>
<proteinExistence type="predicted"/>
<sequence>MKKYFLFASLLFAWTLTSCDSDDSSDIEPDVPFYQNLGVSYDVTNNKTNVGANFNKQDSAGINIKLNGPASILFNGKDPNFANVGIYFYTYSFKGLEDMTFTFTRAKDEVYTNVASIKDVKPIAIPESFTSAKVKGTTTLTWEGDPVGPNEVVEVTISYDGGVNSIFNRDEGSRSINITFSNSSLPGKATLSLSRAKVSPLQESNGSAGGQLDVSYVQSKEIRLE</sequence>
<protein>
    <submittedName>
        <fullName evidence="2">Uncharacterized protein</fullName>
    </submittedName>
</protein>
<comment type="caution">
    <text evidence="2">The sequence shown here is derived from an EMBL/GenBank/DDBJ whole genome shotgun (WGS) entry which is preliminary data.</text>
</comment>
<evidence type="ECO:0000313" key="2">
    <source>
        <dbReference type="EMBL" id="KKB53814.1"/>
    </source>
</evidence>
<accession>A0A0F5J7Q1</accession>
<dbReference type="PATRIC" id="fig|927665.4.peg.3459"/>
<organism evidence="2 3">
    <name type="scientific">Parabacteroides goldsteinii DSM 19448 = WAL 12034</name>
    <dbReference type="NCBI Taxonomy" id="927665"/>
    <lineage>
        <taxon>Bacteria</taxon>
        <taxon>Pseudomonadati</taxon>
        <taxon>Bacteroidota</taxon>
        <taxon>Bacteroidia</taxon>
        <taxon>Bacteroidales</taxon>
        <taxon>Tannerellaceae</taxon>
        <taxon>Parabacteroides</taxon>
    </lineage>
</organism>
<evidence type="ECO:0000313" key="3">
    <source>
        <dbReference type="Proteomes" id="UP000033047"/>
    </source>
</evidence>
<evidence type="ECO:0000256" key="1">
    <source>
        <dbReference type="SAM" id="SignalP"/>
    </source>
</evidence>
<dbReference type="PROSITE" id="PS51257">
    <property type="entry name" value="PROKAR_LIPOPROTEIN"/>
    <property type="match status" value="1"/>
</dbReference>
<gene>
    <name evidence="2" type="ORF">HMPREF1535_03367</name>
</gene>
<dbReference type="EMBL" id="AQHV01000014">
    <property type="protein sequence ID" value="KKB53814.1"/>
    <property type="molecule type" value="Genomic_DNA"/>
</dbReference>
<dbReference type="Proteomes" id="UP000033047">
    <property type="component" value="Unassembled WGS sequence"/>
</dbReference>
<feature type="chain" id="PRO_5002489331" evidence="1">
    <location>
        <begin position="21"/>
        <end position="225"/>
    </location>
</feature>
<keyword evidence="1" id="KW-0732">Signal</keyword>